<reference evidence="5 6" key="1">
    <citation type="submission" date="2019-08" db="EMBL/GenBank/DDBJ databases">
        <authorList>
            <person name="Alioto T."/>
            <person name="Alioto T."/>
            <person name="Gomez Garrido J."/>
        </authorList>
    </citation>
    <scope>NUCLEOTIDE SEQUENCE [LARGE SCALE GENOMIC DNA]</scope>
</reference>
<dbReference type="PANTHER" id="PTHR13482:SF3">
    <property type="entry name" value="MICROPROCESSOR COMPLEX SUBUNIT DGCR8"/>
    <property type="match status" value="1"/>
</dbReference>
<dbReference type="InterPro" id="IPR001202">
    <property type="entry name" value="WW_dom"/>
</dbReference>
<dbReference type="FunFam" id="3.30.160.20:FF:000021">
    <property type="entry name" value="Microprocessor complex subunit DGCR8"/>
    <property type="match status" value="1"/>
</dbReference>
<dbReference type="InterPro" id="IPR040375">
    <property type="entry name" value="DGCR8"/>
</dbReference>
<dbReference type="SUPFAM" id="SSF54768">
    <property type="entry name" value="dsRNA-binding domain-like"/>
    <property type="match status" value="1"/>
</dbReference>
<evidence type="ECO:0000313" key="5">
    <source>
        <dbReference type="EMBL" id="VVC41028.1"/>
    </source>
</evidence>
<dbReference type="GO" id="GO:0031053">
    <property type="term" value="P:primary miRNA processing"/>
    <property type="evidence" value="ECO:0007669"/>
    <property type="project" value="InterPro"/>
</dbReference>
<dbReference type="AlphaFoldDB" id="A0A5E4N8F0"/>
<dbReference type="Gene3D" id="3.30.160.20">
    <property type="match status" value="2"/>
</dbReference>
<evidence type="ECO:0000259" key="3">
    <source>
        <dbReference type="PROSITE" id="PS50020"/>
    </source>
</evidence>
<dbReference type="Pfam" id="PF00035">
    <property type="entry name" value="dsrm"/>
    <property type="match status" value="1"/>
</dbReference>
<keyword evidence="1" id="KW-0694">RNA-binding</keyword>
<dbReference type="OrthoDB" id="112668at2759"/>
<dbReference type="GO" id="GO:0020037">
    <property type="term" value="F:heme binding"/>
    <property type="evidence" value="ECO:0007669"/>
    <property type="project" value="InterPro"/>
</dbReference>
<dbReference type="GO" id="GO:0003725">
    <property type="term" value="F:double-stranded RNA binding"/>
    <property type="evidence" value="ECO:0007669"/>
    <property type="project" value="TreeGrafter"/>
</dbReference>
<keyword evidence="6" id="KW-1185">Reference proteome</keyword>
<dbReference type="PROSITE" id="PS50137">
    <property type="entry name" value="DS_RBD"/>
    <property type="match status" value="1"/>
</dbReference>
<dbReference type="EMBL" id="CABPRJ010001911">
    <property type="protein sequence ID" value="VVC41028.1"/>
    <property type="molecule type" value="Genomic_DNA"/>
</dbReference>
<dbReference type="InterPro" id="IPR014720">
    <property type="entry name" value="dsRBD_dom"/>
</dbReference>
<dbReference type="SMART" id="SM00358">
    <property type="entry name" value="DSRM"/>
    <property type="match status" value="1"/>
</dbReference>
<dbReference type="Gene3D" id="2.20.70.10">
    <property type="match status" value="1"/>
</dbReference>
<dbReference type="GO" id="GO:0070878">
    <property type="term" value="F:primary miRNA binding"/>
    <property type="evidence" value="ECO:0007669"/>
    <property type="project" value="TreeGrafter"/>
</dbReference>
<proteinExistence type="predicted"/>
<evidence type="ECO:0000259" key="4">
    <source>
        <dbReference type="PROSITE" id="PS50137"/>
    </source>
</evidence>
<dbReference type="GO" id="GO:0042802">
    <property type="term" value="F:identical protein binding"/>
    <property type="evidence" value="ECO:0007669"/>
    <property type="project" value="InterPro"/>
</dbReference>
<dbReference type="Proteomes" id="UP000325440">
    <property type="component" value="Unassembled WGS sequence"/>
</dbReference>
<dbReference type="PROSITE" id="PS50020">
    <property type="entry name" value="WW_DOMAIN_2"/>
    <property type="match status" value="1"/>
</dbReference>
<protein>
    <submittedName>
        <fullName evidence="5">WW domain,Double-stranded RNA-binding domain</fullName>
    </submittedName>
</protein>
<evidence type="ECO:0000313" key="6">
    <source>
        <dbReference type="Proteomes" id="UP000325440"/>
    </source>
</evidence>
<dbReference type="PANTHER" id="PTHR13482">
    <property type="entry name" value="MICRORNA PROCESSOR COMPLEX SUBUNIT DGCR8"/>
    <property type="match status" value="1"/>
</dbReference>
<gene>
    <name evidence="5" type="ORF">CINCED_3A017480</name>
</gene>
<dbReference type="GO" id="GO:0070877">
    <property type="term" value="C:microprocessor complex"/>
    <property type="evidence" value="ECO:0007669"/>
    <property type="project" value="InterPro"/>
</dbReference>
<dbReference type="CDD" id="cd19867">
    <property type="entry name" value="DSRM_DGCR8_rpt1"/>
    <property type="match status" value="1"/>
</dbReference>
<evidence type="ECO:0000256" key="1">
    <source>
        <dbReference type="PROSITE-ProRule" id="PRU00266"/>
    </source>
</evidence>
<organism evidence="5 6">
    <name type="scientific">Cinara cedri</name>
    <dbReference type="NCBI Taxonomy" id="506608"/>
    <lineage>
        <taxon>Eukaryota</taxon>
        <taxon>Metazoa</taxon>
        <taxon>Ecdysozoa</taxon>
        <taxon>Arthropoda</taxon>
        <taxon>Hexapoda</taxon>
        <taxon>Insecta</taxon>
        <taxon>Pterygota</taxon>
        <taxon>Neoptera</taxon>
        <taxon>Paraneoptera</taxon>
        <taxon>Hemiptera</taxon>
        <taxon>Sternorrhyncha</taxon>
        <taxon>Aphidomorpha</taxon>
        <taxon>Aphidoidea</taxon>
        <taxon>Aphididae</taxon>
        <taxon>Lachninae</taxon>
        <taxon>Cinara</taxon>
    </lineage>
</organism>
<dbReference type="Gene3D" id="3.30.160.590">
    <property type="match status" value="1"/>
</dbReference>
<name>A0A5E4N8F0_9HEMI</name>
<evidence type="ECO:0000256" key="2">
    <source>
        <dbReference type="SAM" id="MobiDB-lite"/>
    </source>
</evidence>
<feature type="region of interest" description="Disordered" evidence="2">
    <location>
        <begin position="526"/>
        <end position="553"/>
    </location>
</feature>
<feature type="domain" description="WW" evidence="3">
    <location>
        <begin position="162"/>
        <end position="195"/>
    </location>
</feature>
<feature type="domain" description="DRBM" evidence="4">
    <location>
        <begin position="322"/>
        <end position="389"/>
    </location>
</feature>
<sequence>MSEDSVNSFEQDKSPAFEFTSNSLESYAEGIASCSKSTECHFSDSDVEEQIDNIQIGQEENEMILNGKFETLINTSDEDEEIVNMQYPLDTSDEDEQVDHMGTEQNGNVMVLDNQFESTASCSKSEEHDISDGNEQIGNISTEQEGNETVVLDELDEKCGKNNLPPGWKKINHHSGMPIYLNEEMKACSFSKPYYLGTQSLKNHNIPIENIPCLNYKLKLKKKISQKDNDESDDSKNEMTPEEYKEYCKKLFKFKEIKFLKFSSWDKRREYIRMIKADRRSKEIPKFKDRSSVITLPADPPILENTTEPDTGEWIINLNNKSYISILHEYVQRVLKTQPSYTFKELENSRYPYLATVILDGIQYGIGIGSSKKQAKLDSARASLEILLPSAKDQIKINRKQGMSETQIGNVFNGDIVFDKLKIKDPRIPSFCCQAAESMPYDMLQICVKRNFGEDEYVKTDMQKMQSSSDSEIFYSLTMKVKNHMATVICKNKRDGRQKGAQALLKVLHPHIKYFGSLLRLYSHQNVGSSSEKKPDEPGTQSPQHRGVANEDILIKLRTEMSKLED</sequence>
<accession>A0A5E4N8F0</accession>